<dbReference type="KEGG" id="led:BBK82_44370"/>
<gene>
    <name evidence="2" type="ORF">BBK82_44370</name>
</gene>
<protein>
    <recommendedName>
        <fullName evidence="4">Glyoxalase-like domain-containing protein</fullName>
    </recommendedName>
</protein>
<organism evidence="2 3">
    <name type="scientific">Lentzea guizhouensis</name>
    <dbReference type="NCBI Taxonomy" id="1586287"/>
    <lineage>
        <taxon>Bacteria</taxon>
        <taxon>Bacillati</taxon>
        <taxon>Actinomycetota</taxon>
        <taxon>Actinomycetes</taxon>
        <taxon>Pseudonocardiales</taxon>
        <taxon>Pseudonocardiaceae</taxon>
        <taxon>Lentzea</taxon>
    </lineage>
</organism>
<keyword evidence="1" id="KW-0732">Signal</keyword>
<dbReference type="Pfam" id="PF19147">
    <property type="entry name" value="DUF5829"/>
    <property type="match status" value="1"/>
</dbReference>
<name>A0A1B2HW33_9PSEU</name>
<evidence type="ECO:0000313" key="2">
    <source>
        <dbReference type="EMBL" id="ANZ41931.1"/>
    </source>
</evidence>
<reference evidence="2 3" key="1">
    <citation type="submission" date="2016-07" db="EMBL/GenBank/DDBJ databases">
        <title>Complete genome sequence of the Lentzea guizhouensis DHS C013.</title>
        <authorList>
            <person name="Cao C."/>
        </authorList>
    </citation>
    <scope>NUCLEOTIDE SEQUENCE [LARGE SCALE GENOMIC DNA]</scope>
    <source>
        <strain evidence="2 3">DHS C013</strain>
    </source>
</reference>
<sequence length="294" mass="32544">MGIRRTASVILALLLVAVSAGTAQAGERQLLFYNHAWGTYDRVTADAVEHSAYLRAFADFEVRTTTGAGGEVWTGRYLRGRETYLEIFGVGDAPGQDGSLGSAGLGLSTEHDGDIAAVRDRLVAQGVTPIEFLQTRDFGDHVPVPWFDAVFGFEHYDRFGAWAMEYRDEYFADPRGKTQPARHPGDVGRERYLPDDYRNHLMRDITSIELAITERDYANTLPLLRAGGFKLKTDSRGVTALRGGTTMRFDKVQIGQTGLKRIEFELNRGVARHVEQLGGSTLVVGPGKRAVWTF</sequence>
<dbReference type="AlphaFoldDB" id="A0A1B2HW33"/>
<dbReference type="STRING" id="1586287.BBK82_44370"/>
<keyword evidence="3" id="KW-1185">Reference proteome</keyword>
<dbReference type="RefSeq" id="WP_065920266.1">
    <property type="nucleotide sequence ID" value="NZ_CP016793.1"/>
</dbReference>
<proteinExistence type="predicted"/>
<evidence type="ECO:0000313" key="3">
    <source>
        <dbReference type="Proteomes" id="UP000093053"/>
    </source>
</evidence>
<dbReference type="OrthoDB" id="3513901at2"/>
<dbReference type="EMBL" id="CP016793">
    <property type="protein sequence ID" value="ANZ41931.1"/>
    <property type="molecule type" value="Genomic_DNA"/>
</dbReference>
<feature type="signal peptide" evidence="1">
    <location>
        <begin position="1"/>
        <end position="25"/>
    </location>
</feature>
<accession>A0A1B2HW33</accession>
<evidence type="ECO:0008006" key="4">
    <source>
        <dbReference type="Google" id="ProtNLM"/>
    </source>
</evidence>
<feature type="chain" id="PRO_5008538750" description="Glyoxalase-like domain-containing protein" evidence="1">
    <location>
        <begin position="26"/>
        <end position="294"/>
    </location>
</feature>
<dbReference type="Proteomes" id="UP000093053">
    <property type="component" value="Chromosome"/>
</dbReference>
<dbReference type="InterPro" id="IPR043869">
    <property type="entry name" value="DUF5829"/>
</dbReference>
<evidence type="ECO:0000256" key="1">
    <source>
        <dbReference type="SAM" id="SignalP"/>
    </source>
</evidence>